<dbReference type="InterPro" id="IPR029149">
    <property type="entry name" value="Creatin/AminoP/Spt16_N"/>
</dbReference>
<evidence type="ECO:0000313" key="11">
    <source>
        <dbReference type="Proteomes" id="UP000717364"/>
    </source>
</evidence>
<evidence type="ECO:0000256" key="1">
    <source>
        <dbReference type="ARBA" id="ARBA00001424"/>
    </source>
</evidence>
<comment type="cofactor">
    <cofactor evidence="2">
        <name>Mn(2+)</name>
        <dbReference type="ChEBI" id="CHEBI:29035"/>
    </cofactor>
</comment>
<accession>A0A947GJ67</accession>
<evidence type="ECO:0000256" key="8">
    <source>
        <dbReference type="RuleBase" id="RU000590"/>
    </source>
</evidence>
<dbReference type="PROSITE" id="PS00491">
    <property type="entry name" value="PROLINE_PEPTIDASE"/>
    <property type="match status" value="1"/>
</dbReference>
<dbReference type="InterPro" id="IPR052433">
    <property type="entry name" value="X-Pro_dipept-like"/>
</dbReference>
<keyword evidence="7" id="KW-0464">Manganese</keyword>
<dbReference type="SUPFAM" id="SSF53092">
    <property type="entry name" value="Creatinase/prolidase N-terminal domain"/>
    <property type="match status" value="1"/>
</dbReference>
<evidence type="ECO:0000256" key="3">
    <source>
        <dbReference type="ARBA" id="ARBA00008766"/>
    </source>
</evidence>
<dbReference type="Gene3D" id="3.90.230.10">
    <property type="entry name" value="Creatinase/methionine aminopeptidase superfamily"/>
    <property type="match status" value="1"/>
</dbReference>
<dbReference type="InterPro" id="IPR001131">
    <property type="entry name" value="Peptidase_M24B_aminopep-P_CS"/>
</dbReference>
<dbReference type="PANTHER" id="PTHR43226:SF4">
    <property type="entry name" value="XAA-PRO AMINOPEPTIDASE 3"/>
    <property type="match status" value="1"/>
</dbReference>
<dbReference type="CDD" id="cd01087">
    <property type="entry name" value="Prolidase"/>
    <property type="match status" value="1"/>
</dbReference>
<protein>
    <recommendedName>
        <fullName evidence="4">Xaa-Pro aminopeptidase</fullName>
        <ecNumber evidence="4">3.4.11.9</ecNumber>
    </recommendedName>
</protein>
<name>A0A947GJ67_9CYAN</name>
<evidence type="ECO:0000256" key="2">
    <source>
        <dbReference type="ARBA" id="ARBA00001936"/>
    </source>
</evidence>
<dbReference type="Pfam" id="PF00557">
    <property type="entry name" value="Peptidase_M24"/>
    <property type="match status" value="1"/>
</dbReference>
<evidence type="ECO:0000313" key="10">
    <source>
        <dbReference type="EMBL" id="MBT9315477.1"/>
    </source>
</evidence>
<dbReference type="GO" id="GO:0030145">
    <property type="term" value="F:manganese ion binding"/>
    <property type="evidence" value="ECO:0007669"/>
    <property type="project" value="InterPro"/>
</dbReference>
<comment type="caution">
    <text evidence="10">The sequence shown here is derived from an EMBL/GenBank/DDBJ whole genome shotgun (WGS) entry which is preliminary data.</text>
</comment>
<dbReference type="InterPro" id="IPR036005">
    <property type="entry name" value="Creatinase/aminopeptidase-like"/>
</dbReference>
<dbReference type="Proteomes" id="UP000717364">
    <property type="component" value="Unassembled WGS sequence"/>
</dbReference>
<comment type="similarity">
    <text evidence="3 8">Belongs to the peptidase M24B family.</text>
</comment>
<evidence type="ECO:0000259" key="9">
    <source>
        <dbReference type="SMART" id="SM01011"/>
    </source>
</evidence>
<dbReference type="RefSeq" id="WP_215608587.1">
    <property type="nucleotide sequence ID" value="NZ_JADOES010000012.1"/>
</dbReference>
<dbReference type="GO" id="GO:0070006">
    <property type="term" value="F:metalloaminopeptidase activity"/>
    <property type="evidence" value="ECO:0007669"/>
    <property type="project" value="InterPro"/>
</dbReference>
<keyword evidence="5 8" id="KW-0479">Metal-binding</keyword>
<sequence>MNPEYQQRRQAVMNVIGQGTAIFGSAPTAVMHNDVEYPFRQNSDFFYLTGFNEPGAIAILAPHHEEHQFVLFVRPKDKDKETWSGRRTGVDLVKEKYGAQEAYPLEELAEKLPQYVENADRLYYHFGDDGSLDQHILALWQRILRKYPKRGRGPIAIEDGRLLMQQFRRLKTASELEQMRKAVAISAKAHNHAMAITHPGRYEYEIQAEIEHIFRLEGALGPAYPSIVASGINACILHYIENDRQMQMGDLLLIDAGCAYGYYNADITRTFPVGERFTSEQRILYELVLEAQLKAIEAVQPGRPFNDFHDAATRTITEGLVELGLLAGNVDTLIEEKKHKAFFMHGTGHFLGLDVHDSGTLRNPDKTWQPFASGNVVTVEPGIYIAPDYEPVEGQPMVDSRWRGIGIRIEDDVLVTPTGHDILTAAVPKSMDAMEAHGPVLNRS</sequence>
<keyword evidence="10" id="KW-0031">Aminopeptidase</keyword>
<reference evidence="10" key="1">
    <citation type="submission" date="2020-11" db="EMBL/GenBank/DDBJ databases">
        <authorList>
            <person name="Konstantinou D."/>
            <person name="Gkelis S."/>
            <person name="Popin R."/>
            <person name="Fewer D."/>
            <person name="Sivonen K."/>
        </authorList>
    </citation>
    <scope>NUCLEOTIDE SEQUENCE</scope>
    <source>
        <strain evidence="10">TAU-MAC 1115</strain>
    </source>
</reference>
<keyword evidence="6" id="KW-0378">Hydrolase</keyword>
<dbReference type="EMBL" id="JADOES010000012">
    <property type="protein sequence ID" value="MBT9315477.1"/>
    <property type="molecule type" value="Genomic_DNA"/>
</dbReference>
<dbReference type="GO" id="GO:0006508">
    <property type="term" value="P:proteolysis"/>
    <property type="evidence" value="ECO:0007669"/>
    <property type="project" value="TreeGrafter"/>
</dbReference>
<reference evidence="10" key="2">
    <citation type="journal article" date="2021" name="Mar. Drugs">
        <title>Genome Reduction and Secondary Metabolism of the Marine Sponge-Associated Cyanobacterium Leptothoe.</title>
        <authorList>
            <person name="Konstantinou D."/>
            <person name="Popin R.V."/>
            <person name="Fewer D.P."/>
            <person name="Sivonen K."/>
            <person name="Gkelis S."/>
        </authorList>
    </citation>
    <scope>NUCLEOTIDE SEQUENCE</scope>
    <source>
        <strain evidence="10">TAU-MAC 1115</strain>
    </source>
</reference>
<dbReference type="SUPFAM" id="SSF55920">
    <property type="entry name" value="Creatinase/aminopeptidase"/>
    <property type="match status" value="1"/>
</dbReference>
<dbReference type="GO" id="GO:0005829">
    <property type="term" value="C:cytosol"/>
    <property type="evidence" value="ECO:0007669"/>
    <property type="project" value="TreeGrafter"/>
</dbReference>
<dbReference type="SMART" id="SM01011">
    <property type="entry name" value="AMP_N"/>
    <property type="match status" value="1"/>
</dbReference>
<evidence type="ECO:0000256" key="5">
    <source>
        <dbReference type="ARBA" id="ARBA00022723"/>
    </source>
</evidence>
<dbReference type="PANTHER" id="PTHR43226">
    <property type="entry name" value="XAA-PRO AMINOPEPTIDASE 3"/>
    <property type="match status" value="1"/>
</dbReference>
<evidence type="ECO:0000256" key="6">
    <source>
        <dbReference type="ARBA" id="ARBA00022801"/>
    </source>
</evidence>
<comment type="catalytic activity">
    <reaction evidence="1">
        <text>Release of any N-terminal amino acid, including proline, that is linked to proline, even from a dipeptide or tripeptide.</text>
        <dbReference type="EC" id="3.4.11.9"/>
    </reaction>
</comment>
<dbReference type="AlphaFoldDB" id="A0A947GJ67"/>
<dbReference type="InterPro" id="IPR007865">
    <property type="entry name" value="Aminopep_P_N"/>
</dbReference>
<keyword evidence="11" id="KW-1185">Reference proteome</keyword>
<proteinExistence type="inferred from homology"/>
<dbReference type="Pfam" id="PF05195">
    <property type="entry name" value="AMP_N"/>
    <property type="match status" value="1"/>
</dbReference>
<dbReference type="EC" id="3.4.11.9" evidence="4"/>
<evidence type="ECO:0000256" key="7">
    <source>
        <dbReference type="ARBA" id="ARBA00023211"/>
    </source>
</evidence>
<gene>
    <name evidence="10" type="ORF">IXB50_08575</name>
</gene>
<organism evidence="10 11">
    <name type="scientific">Leptothoe spongobia TAU-MAC 1115</name>
    <dbReference type="NCBI Taxonomy" id="1967444"/>
    <lineage>
        <taxon>Bacteria</taxon>
        <taxon>Bacillati</taxon>
        <taxon>Cyanobacteriota</taxon>
        <taxon>Cyanophyceae</taxon>
        <taxon>Nodosilineales</taxon>
        <taxon>Cymatolegaceae</taxon>
        <taxon>Leptothoe</taxon>
        <taxon>Leptothoe spongobia</taxon>
    </lineage>
</organism>
<dbReference type="InterPro" id="IPR000994">
    <property type="entry name" value="Pept_M24"/>
</dbReference>
<keyword evidence="10" id="KW-0645">Protease</keyword>
<feature type="domain" description="Aminopeptidase P N-terminal" evidence="9">
    <location>
        <begin position="1"/>
        <end position="133"/>
    </location>
</feature>
<evidence type="ECO:0000256" key="4">
    <source>
        <dbReference type="ARBA" id="ARBA00012574"/>
    </source>
</evidence>
<dbReference type="Gene3D" id="3.40.350.10">
    <property type="entry name" value="Creatinase/prolidase N-terminal domain"/>
    <property type="match status" value="1"/>
</dbReference>